<keyword evidence="16" id="KW-0137">Centromere</keyword>
<keyword evidence="11" id="KW-0995">Kinetochore</keyword>
<evidence type="ECO:0000256" key="6">
    <source>
        <dbReference type="ARBA" id="ARBA00022490"/>
    </source>
</evidence>
<keyword evidence="12" id="KW-0175">Coiled coil</keyword>
<dbReference type="GO" id="GO:0072686">
    <property type="term" value="C:mitotic spindle"/>
    <property type="evidence" value="ECO:0007669"/>
    <property type="project" value="InterPro"/>
</dbReference>
<reference evidence="20 21" key="1">
    <citation type="submission" date="2018-03" db="EMBL/GenBank/DDBJ databases">
        <authorList>
            <person name="Guldener U."/>
        </authorList>
    </citation>
    <scope>NUCLEOTIDE SEQUENCE [LARGE SCALE GENOMIC DNA]</scope>
    <source>
        <strain evidence="20 21">NBRC100155</strain>
    </source>
</reference>
<evidence type="ECO:0000313" key="20">
    <source>
        <dbReference type="EMBL" id="SPO26045.1"/>
    </source>
</evidence>
<sequence>MPTLPTTPKPSNADAGDSSWLLDENLSPALVQGSLRDLNISDSPLQGPLRTTASAANSASNSASGHQSEPEDDDDDLTINGLPDASVLVSSSSVLDPPQLTLRTNTSAKPFQANAHQPDHRRRPYTSRSKESQELAARQLTELRRMNDVFEAFEKMLRGSAGQINAFAQRVQETDDLLNIYIGLLRQTEKTQQLLQDQDWKGRARMLAPTPSLLRLQSERRNVCRLRLWRGSKKPSARQKKPRFGQKRRTSSSGRSTPCSRWRCTRRSRPCCFWIDKGTARGAAASARGASTAATRGRVVSSRTTTEDVRLARPEPQLLRLDPRSFSSRSVSFGDRKGHGSTIGIPTRTVSGSSGLGGQYANVKSSGYGPR</sequence>
<name>A0A5C3E7J5_9BASI</name>
<dbReference type="InterPro" id="IPR013960">
    <property type="entry name" value="DASH_Duo1"/>
</dbReference>
<feature type="compositionally biased region" description="Low complexity" evidence="19">
    <location>
        <begin position="86"/>
        <end position="95"/>
    </location>
</feature>
<keyword evidence="8" id="KW-0493">Microtubule</keyword>
<dbReference type="OrthoDB" id="5599235at2759"/>
<keyword evidence="14" id="KW-0539">Nucleus</keyword>
<evidence type="ECO:0000256" key="14">
    <source>
        <dbReference type="ARBA" id="ARBA00023242"/>
    </source>
</evidence>
<feature type="compositionally biased region" description="Low complexity" evidence="19">
    <location>
        <begin position="53"/>
        <end position="64"/>
    </location>
</feature>
<keyword evidence="5" id="KW-0158">Chromosome</keyword>
<evidence type="ECO:0000256" key="3">
    <source>
        <dbReference type="ARBA" id="ARBA00004629"/>
    </source>
</evidence>
<gene>
    <name evidence="20" type="ORF">UTRI_02319</name>
</gene>
<evidence type="ECO:0000256" key="18">
    <source>
        <dbReference type="ARBA" id="ARBA00044358"/>
    </source>
</evidence>
<accession>A0A5C3E7J5</accession>
<evidence type="ECO:0000256" key="1">
    <source>
        <dbReference type="ARBA" id="ARBA00004123"/>
    </source>
</evidence>
<feature type="region of interest" description="Disordered" evidence="19">
    <location>
        <begin position="231"/>
        <end position="261"/>
    </location>
</feature>
<dbReference type="EMBL" id="OOIN01000013">
    <property type="protein sequence ID" value="SPO26045.1"/>
    <property type="molecule type" value="Genomic_DNA"/>
</dbReference>
<dbReference type="PANTHER" id="PTHR28216:SF1">
    <property type="entry name" value="DASH COMPLEX SUBUNIT DUO1"/>
    <property type="match status" value="1"/>
</dbReference>
<feature type="region of interest" description="Disordered" evidence="19">
    <location>
        <begin position="38"/>
        <end position="133"/>
    </location>
</feature>
<evidence type="ECO:0000256" key="16">
    <source>
        <dbReference type="ARBA" id="ARBA00023328"/>
    </source>
</evidence>
<feature type="region of interest" description="Disordered" evidence="19">
    <location>
        <begin position="286"/>
        <end position="306"/>
    </location>
</feature>
<keyword evidence="9" id="KW-0498">Mitosis</keyword>
<keyword evidence="6" id="KW-0963">Cytoplasm</keyword>
<evidence type="ECO:0000256" key="11">
    <source>
        <dbReference type="ARBA" id="ARBA00022838"/>
    </source>
</evidence>
<dbReference type="GO" id="GO:0007059">
    <property type="term" value="P:chromosome segregation"/>
    <property type="evidence" value="ECO:0007669"/>
    <property type="project" value="UniProtKB-KW"/>
</dbReference>
<dbReference type="AlphaFoldDB" id="A0A5C3E7J5"/>
<keyword evidence="10" id="KW-0159">Chromosome partition</keyword>
<feature type="region of interest" description="Disordered" evidence="19">
    <location>
        <begin position="1"/>
        <end position="20"/>
    </location>
</feature>
<keyword evidence="21" id="KW-1185">Reference proteome</keyword>
<evidence type="ECO:0000256" key="2">
    <source>
        <dbReference type="ARBA" id="ARBA00004186"/>
    </source>
</evidence>
<dbReference type="PANTHER" id="PTHR28216">
    <property type="entry name" value="DASH COMPLEX SUBUNIT DUO1"/>
    <property type="match status" value="1"/>
</dbReference>
<evidence type="ECO:0000313" key="21">
    <source>
        <dbReference type="Proteomes" id="UP000324022"/>
    </source>
</evidence>
<dbReference type="Pfam" id="PF08651">
    <property type="entry name" value="DASH_Duo1"/>
    <property type="match status" value="1"/>
</dbReference>
<feature type="region of interest" description="Disordered" evidence="19">
    <location>
        <begin position="323"/>
        <end position="371"/>
    </location>
</feature>
<evidence type="ECO:0000256" key="17">
    <source>
        <dbReference type="ARBA" id="ARBA00044152"/>
    </source>
</evidence>
<evidence type="ECO:0000256" key="19">
    <source>
        <dbReference type="SAM" id="MobiDB-lite"/>
    </source>
</evidence>
<evidence type="ECO:0000256" key="12">
    <source>
        <dbReference type="ARBA" id="ARBA00023054"/>
    </source>
</evidence>
<feature type="compositionally biased region" description="Low complexity" evidence="19">
    <location>
        <begin position="286"/>
        <end position="304"/>
    </location>
</feature>
<proteinExistence type="inferred from homology"/>
<evidence type="ECO:0000256" key="7">
    <source>
        <dbReference type="ARBA" id="ARBA00022618"/>
    </source>
</evidence>
<evidence type="ECO:0000256" key="8">
    <source>
        <dbReference type="ARBA" id="ARBA00022701"/>
    </source>
</evidence>
<dbReference type="GO" id="GO:0000278">
    <property type="term" value="P:mitotic cell cycle"/>
    <property type="evidence" value="ECO:0007669"/>
    <property type="project" value="InterPro"/>
</dbReference>
<evidence type="ECO:0000256" key="13">
    <source>
        <dbReference type="ARBA" id="ARBA00023212"/>
    </source>
</evidence>
<feature type="compositionally biased region" description="Polar residues" evidence="19">
    <location>
        <begin position="40"/>
        <end position="52"/>
    </location>
</feature>
<dbReference type="GO" id="GO:0042729">
    <property type="term" value="C:DASH complex"/>
    <property type="evidence" value="ECO:0007669"/>
    <property type="project" value="InterPro"/>
</dbReference>
<evidence type="ECO:0000256" key="15">
    <source>
        <dbReference type="ARBA" id="ARBA00023306"/>
    </source>
</evidence>
<evidence type="ECO:0000256" key="4">
    <source>
        <dbReference type="ARBA" id="ARBA00005366"/>
    </source>
</evidence>
<evidence type="ECO:0000256" key="9">
    <source>
        <dbReference type="ARBA" id="ARBA00022776"/>
    </source>
</evidence>
<dbReference type="Proteomes" id="UP000324022">
    <property type="component" value="Unassembled WGS sequence"/>
</dbReference>
<keyword evidence="7" id="KW-0132">Cell division</keyword>
<comment type="similarity">
    <text evidence="4">Belongs to the DASH complex DUO1 family.</text>
</comment>
<keyword evidence="15" id="KW-0131">Cell cycle</keyword>
<organism evidence="20 21">
    <name type="scientific">Ustilago trichophora</name>
    <dbReference type="NCBI Taxonomy" id="86804"/>
    <lineage>
        <taxon>Eukaryota</taxon>
        <taxon>Fungi</taxon>
        <taxon>Dikarya</taxon>
        <taxon>Basidiomycota</taxon>
        <taxon>Ustilaginomycotina</taxon>
        <taxon>Ustilaginomycetes</taxon>
        <taxon>Ustilaginales</taxon>
        <taxon>Ustilaginaceae</taxon>
        <taxon>Ustilago</taxon>
    </lineage>
</organism>
<comment type="subcellular location">
    <subcellularLocation>
        <location evidence="3">Chromosome</location>
        <location evidence="3">Centromere</location>
        <location evidence="3">Kinetochore</location>
    </subcellularLocation>
    <subcellularLocation>
        <location evidence="2">Cytoplasm</location>
        <location evidence="2">Cytoskeleton</location>
        <location evidence="2">Spindle</location>
    </subcellularLocation>
    <subcellularLocation>
        <location evidence="1">Nucleus</location>
    </subcellularLocation>
</comment>
<dbReference type="GO" id="GO:0005874">
    <property type="term" value="C:microtubule"/>
    <property type="evidence" value="ECO:0007669"/>
    <property type="project" value="UniProtKB-KW"/>
</dbReference>
<protein>
    <recommendedName>
        <fullName evidence="17">DASH complex subunit DUO1</fullName>
    </recommendedName>
    <alternativeName>
        <fullName evidence="18">Outer kinetochore protein DUO1</fullName>
    </alternativeName>
</protein>
<dbReference type="GO" id="GO:0051301">
    <property type="term" value="P:cell division"/>
    <property type="evidence" value="ECO:0007669"/>
    <property type="project" value="UniProtKB-KW"/>
</dbReference>
<keyword evidence="13" id="KW-0206">Cytoskeleton</keyword>
<feature type="compositionally biased region" description="Basic residues" evidence="19">
    <location>
        <begin position="231"/>
        <end position="250"/>
    </location>
</feature>
<evidence type="ECO:0000256" key="5">
    <source>
        <dbReference type="ARBA" id="ARBA00022454"/>
    </source>
</evidence>
<evidence type="ECO:0000256" key="10">
    <source>
        <dbReference type="ARBA" id="ARBA00022829"/>
    </source>
</evidence>